<evidence type="ECO:0000256" key="1">
    <source>
        <dbReference type="ARBA" id="ARBA00001913"/>
    </source>
</evidence>
<evidence type="ECO:0000313" key="5">
    <source>
        <dbReference type="Proteomes" id="UP000305848"/>
    </source>
</evidence>
<protein>
    <submittedName>
        <fullName evidence="4">Aldose 1-epimerase family protein</fullName>
    </submittedName>
</protein>
<dbReference type="InterPro" id="IPR011013">
    <property type="entry name" value="Gal_mutarotase_sf_dom"/>
</dbReference>
<evidence type="ECO:0000313" key="4">
    <source>
        <dbReference type="EMBL" id="TKK69853.1"/>
    </source>
</evidence>
<comment type="cofactor">
    <cofactor evidence="1">
        <name>Ca(2+)</name>
        <dbReference type="ChEBI" id="CHEBI:29108"/>
    </cofactor>
</comment>
<dbReference type="EMBL" id="SZQL01000004">
    <property type="protein sequence ID" value="TKK69853.1"/>
    <property type="molecule type" value="Genomic_DNA"/>
</dbReference>
<proteinExistence type="predicted"/>
<dbReference type="CDD" id="cd09024">
    <property type="entry name" value="Aldose_epim_lacX"/>
    <property type="match status" value="1"/>
</dbReference>
<name>A0A4V6XAW9_9BACT</name>
<dbReference type="GO" id="GO:0005975">
    <property type="term" value="P:carbohydrate metabolic process"/>
    <property type="evidence" value="ECO:0007669"/>
    <property type="project" value="InterPro"/>
</dbReference>
<dbReference type="InterPro" id="IPR014718">
    <property type="entry name" value="GH-type_carb-bd"/>
</dbReference>
<dbReference type="Pfam" id="PF01263">
    <property type="entry name" value="Aldose_epim"/>
    <property type="match status" value="1"/>
</dbReference>
<keyword evidence="5" id="KW-1185">Reference proteome</keyword>
<gene>
    <name evidence="4" type="ORF">FC093_07195</name>
</gene>
<dbReference type="SUPFAM" id="SSF74650">
    <property type="entry name" value="Galactose mutarotase-like"/>
    <property type="match status" value="1"/>
</dbReference>
<dbReference type="OrthoDB" id="9795355at2"/>
<sequence>MPFLANDDLRIDISTQGAELQSIFNKHTKLEYLWNGDPAYWAKRSPVLFPIVGELKNHQYIHKGKTYPLSRHGFARDKMFTVSDHGDHTVTLTLTDSSETLEIYPFHFNFSIQYTIDDNRLYVVYEVKNTGKDTMYFSVGGHPAFNVPLTDKTDFEDYYLVFSRVENTPRYPLSSDGLIEAQPVPMLHNAERLPLKRSLFYEDAIVFKHLQSASITLESDKTDHGLIFYFEDFPYLGLWSKRDANFLCIEPWCGIADSVNATGVLTEKEGIIALTPGELFERQWSVEVF</sequence>
<accession>A0A4V6XAW9</accession>
<organism evidence="4 5">
    <name type="scientific">Ilyomonas limi</name>
    <dbReference type="NCBI Taxonomy" id="2575867"/>
    <lineage>
        <taxon>Bacteria</taxon>
        <taxon>Pseudomonadati</taxon>
        <taxon>Bacteroidota</taxon>
        <taxon>Chitinophagia</taxon>
        <taxon>Chitinophagales</taxon>
        <taxon>Chitinophagaceae</taxon>
        <taxon>Ilyomonas</taxon>
    </lineage>
</organism>
<dbReference type="Gene3D" id="2.70.98.10">
    <property type="match status" value="1"/>
</dbReference>
<dbReference type="Proteomes" id="UP000305848">
    <property type="component" value="Unassembled WGS sequence"/>
</dbReference>
<dbReference type="RefSeq" id="WP_137261075.1">
    <property type="nucleotide sequence ID" value="NZ_SZQL01000004.1"/>
</dbReference>
<comment type="caution">
    <text evidence="4">The sequence shown here is derived from an EMBL/GenBank/DDBJ whole genome shotgun (WGS) entry which is preliminary data.</text>
</comment>
<dbReference type="PANTHER" id="PTHR11122:SF13">
    <property type="entry name" value="GLUCOSE-6-PHOSPHATE 1-EPIMERASE"/>
    <property type="match status" value="1"/>
</dbReference>
<evidence type="ECO:0000256" key="3">
    <source>
        <dbReference type="ARBA" id="ARBA00022837"/>
    </source>
</evidence>
<dbReference type="AlphaFoldDB" id="A0A4V6XAW9"/>
<keyword evidence="3" id="KW-0106">Calcium</keyword>
<reference evidence="4 5" key="1">
    <citation type="submission" date="2019-05" db="EMBL/GenBank/DDBJ databases">
        <title>Panacibacter sp. strain 17mud1-8 Genome sequencing and assembly.</title>
        <authorList>
            <person name="Chhetri G."/>
        </authorList>
    </citation>
    <scope>NUCLEOTIDE SEQUENCE [LARGE SCALE GENOMIC DNA]</scope>
    <source>
        <strain evidence="4 5">17mud1-8</strain>
    </source>
</reference>
<dbReference type="PANTHER" id="PTHR11122">
    <property type="entry name" value="APOSPORY-ASSOCIATED PROTEIN C-RELATED"/>
    <property type="match status" value="1"/>
</dbReference>
<comment type="subunit">
    <text evidence="2">Monomer.</text>
</comment>
<dbReference type="GO" id="GO:0016853">
    <property type="term" value="F:isomerase activity"/>
    <property type="evidence" value="ECO:0007669"/>
    <property type="project" value="InterPro"/>
</dbReference>
<dbReference type="InterPro" id="IPR008183">
    <property type="entry name" value="Aldose_1/G6P_1-epimerase"/>
</dbReference>
<dbReference type="InterPro" id="IPR037481">
    <property type="entry name" value="LacX"/>
</dbReference>
<evidence type="ECO:0000256" key="2">
    <source>
        <dbReference type="ARBA" id="ARBA00011245"/>
    </source>
</evidence>
<dbReference type="GO" id="GO:0030246">
    <property type="term" value="F:carbohydrate binding"/>
    <property type="evidence" value="ECO:0007669"/>
    <property type="project" value="InterPro"/>
</dbReference>